<reference evidence="2 3" key="1">
    <citation type="journal article" date="2015" name="BMC Genomics">
        <title>Comparative genomics and metabolic profiling of the genus Lysobacter.</title>
        <authorList>
            <person name="de Bruijn I."/>
            <person name="Cheng X."/>
            <person name="de Jager V."/>
            <person name="Exposito R.G."/>
            <person name="Watrous J."/>
            <person name="Patel N."/>
            <person name="Postma J."/>
            <person name="Dorrestein P.C."/>
            <person name="Kobayashi D."/>
            <person name="Raaijmakers J.M."/>
        </authorList>
    </citation>
    <scope>NUCLEOTIDE SEQUENCE [LARGE SCALE GENOMIC DNA]</scope>
    <source>
        <strain evidence="2 3">76</strain>
    </source>
</reference>
<protein>
    <submittedName>
        <fullName evidence="2">Uncharacterized protein</fullName>
    </submittedName>
</protein>
<dbReference type="STRING" id="84531.LA76x_1701"/>
<keyword evidence="3" id="KW-1185">Reference proteome</keyword>
<dbReference type="PATRIC" id="fig|84531.8.peg.1731"/>
<accession>A0A0S2F8R4</accession>
<dbReference type="AlphaFoldDB" id="A0A0S2F8R4"/>
<evidence type="ECO:0000256" key="1">
    <source>
        <dbReference type="SAM" id="MobiDB-lite"/>
    </source>
</evidence>
<organism evidence="2 3">
    <name type="scientific">Lysobacter antibioticus</name>
    <dbReference type="NCBI Taxonomy" id="84531"/>
    <lineage>
        <taxon>Bacteria</taxon>
        <taxon>Pseudomonadati</taxon>
        <taxon>Pseudomonadota</taxon>
        <taxon>Gammaproteobacteria</taxon>
        <taxon>Lysobacterales</taxon>
        <taxon>Lysobacteraceae</taxon>
        <taxon>Lysobacter</taxon>
    </lineage>
</organism>
<feature type="region of interest" description="Disordered" evidence="1">
    <location>
        <begin position="1"/>
        <end position="25"/>
    </location>
</feature>
<evidence type="ECO:0000313" key="3">
    <source>
        <dbReference type="Proteomes" id="UP000060787"/>
    </source>
</evidence>
<name>A0A0S2F8R4_LYSAN</name>
<dbReference type="Proteomes" id="UP000060787">
    <property type="component" value="Chromosome"/>
</dbReference>
<dbReference type="KEGG" id="lab:LA76x_1701"/>
<dbReference type="EMBL" id="CP011129">
    <property type="protein sequence ID" value="ALN79857.1"/>
    <property type="molecule type" value="Genomic_DNA"/>
</dbReference>
<proteinExistence type="predicted"/>
<gene>
    <name evidence="2" type="ORF">LA76x_1701</name>
</gene>
<sequence>MISRRNLGNFCSSGVSPKPEQEQSFRPLTRPGYFLLLAQKSVWIPFGQS</sequence>
<evidence type="ECO:0000313" key="2">
    <source>
        <dbReference type="EMBL" id="ALN79857.1"/>
    </source>
</evidence>